<evidence type="ECO:0000256" key="3">
    <source>
        <dbReference type="ARBA" id="ARBA00022553"/>
    </source>
</evidence>
<dbReference type="PRINTS" id="PR00032">
    <property type="entry name" value="HTHARAC"/>
</dbReference>
<evidence type="ECO:0000256" key="6">
    <source>
        <dbReference type="ARBA" id="ARBA00023125"/>
    </source>
</evidence>
<evidence type="ECO:0000256" key="8">
    <source>
        <dbReference type="PROSITE-ProRule" id="PRU00169"/>
    </source>
</evidence>
<evidence type="ECO:0000313" key="11">
    <source>
        <dbReference type="EMBL" id="UOQ43899.1"/>
    </source>
</evidence>
<dbReference type="InterPro" id="IPR001789">
    <property type="entry name" value="Sig_transdc_resp-reg_receiver"/>
</dbReference>
<dbReference type="Pfam" id="PF12833">
    <property type="entry name" value="HTH_18"/>
    <property type="match status" value="1"/>
</dbReference>
<dbReference type="Gene3D" id="3.40.50.2300">
    <property type="match status" value="1"/>
</dbReference>
<keyword evidence="6" id="KW-0238">DNA-binding</keyword>
<dbReference type="PANTHER" id="PTHR42713">
    <property type="entry name" value="HISTIDINE KINASE-RELATED"/>
    <property type="match status" value="1"/>
</dbReference>
<keyword evidence="7" id="KW-0804">Transcription</keyword>
<protein>
    <submittedName>
        <fullName evidence="11">Response regulator</fullName>
    </submittedName>
</protein>
<dbReference type="Proteomes" id="UP000831787">
    <property type="component" value="Chromosome"/>
</dbReference>
<evidence type="ECO:0000313" key="12">
    <source>
        <dbReference type="Proteomes" id="UP000831787"/>
    </source>
</evidence>
<dbReference type="SMART" id="SM00448">
    <property type="entry name" value="REC"/>
    <property type="match status" value="1"/>
</dbReference>
<dbReference type="SUPFAM" id="SSF52172">
    <property type="entry name" value="CheY-like"/>
    <property type="match status" value="1"/>
</dbReference>
<feature type="modified residue" description="4-aspartylphosphate" evidence="8">
    <location>
        <position position="56"/>
    </location>
</feature>
<dbReference type="InterPro" id="IPR018060">
    <property type="entry name" value="HTH_AraC"/>
</dbReference>
<feature type="domain" description="HTH araC/xylS-type" evidence="9">
    <location>
        <begin position="248"/>
        <end position="347"/>
    </location>
</feature>
<dbReference type="PROSITE" id="PS50110">
    <property type="entry name" value="RESPONSE_REGULATORY"/>
    <property type="match status" value="1"/>
</dbReference>
<dbReference type="RefSeq" id="WP_244709422.1">
    <property type="nucleotide sequence ID" value="NZ_CP095073.1"/>
</dbReference>
<evidence type="ECO:0000256" key="4">
    <source>
        <dbReference type="ARBA" id="ARBA00023012"/>
    </source>
</evidence>
<proteinExistence type="predicted"/>
<keyword evidence="3 8" id="KW-0597">Phosphoprotein</keyword>
<keyword evidence="4" id="KW-0902">Two-component regulatory system</keyword>
<dbReference type="Gene3D" id="1.10.10.60">
    <property type="entry name" value="Homeodomain-like"/>
    <property type="match status" value="2"/>
</dbReference>
<evidence type="ECO:0000259" key="9">
    <source>
        <dbReference type="PROSITE" id="PS01124"/>
    </source>
</evidence>
<keyword evidence="12" id="KW-1185">Reference proteome</keyword>
<evidence type="ECO:0000256" key="2">
    <source>
        <dbReference type="ARBA" id="ARBA00022490"/>
    </source>
</evidence>
<keyword evidence="2" id="KW-0963">Cytoplasm</keyword>
<dbReference type="EMBL" id="CP095073">
    <property type="protein sequence ID" value="UOQ43899.1"/>
    <property type="molecule type" value="Genomic_DNA"/>
</dbReference>
<gene>
    <name evidence="11" type="ORF">MUN89_18815</name>
</gene>
<evidence type="ECO:0000256" key="1">
    <source>
        <dbReference type="ARBA" id="ARBA00004496"/>
    </source>
</evidence>
<dbReference type="CDD" id="cd17536">
    <property type="entry name" value="REC_YesN-like"/>
    <property type="match status" value="1"/>
</dbReference>
<dbReference type="Pfam" id="PF00072">
    <property type="entry name" value="Response_reg"/>
    <property type="match status" value="1"/>
</dbReference>
<name>A0ABY4EHF8_9BACI</name>
<reference evidence="11 12" key="1">
    <citation type="submission" date="2022-04" db="EMBL/GenBank/DDBJ databases">
        <title>Halobacillus sp. isolated from saltern.</title>
        <authorList>
            <person name="Won M."/>
            <person name="Lee C.-M."/>
            <person name="Woen H.-Y."/>
            <person name="Kwon S.-W."/>
        </authorList>
    </citation>
    <scope>NUCLEOTIDE SEQUENCE [LARGE SCALE GENOMIC DNA]</scope>
    <source>
        <strain evidence="11 12">SSBR10-3</strain>
    </source>
</reference>
<dbReference type="SUPFAM" id="SSF46689">
    <property type="entry name" value="Homeodomain-like"/>
    <property type="match status" value="2"/>
</dbReference>
<evidence type="ECO:0000259" key="10">
    <source>
        <dbReference type="PROSITE" id="PS50110"/>
    </source>
</evidence>
<dbReference type="PROSITE" id="PS01124">
    <property type="entry name" value="HTH_ARAC_FAMILY_2"/>
    <property type="match status" value="1"/>
</dbReference>
<comment type="subcellular location">
    <subcellularLocation>
        <location evidence="1">Cytoplasm</location>
    </subcellularLocation>
</comment>
<dbReference type="PANTHER" id="PTHR42713:SF3">
    <property type="entry name" value="TRANSCRIPTIONAL REGULATORY PROTEIN HPTR"/>
    <property type="match status" value="1"/>
</dbReference>
<evidence type="ECO:0000256" key="5">
    <source>
        <dbReference type="ARBA" id="ARBA00023015"/>
    </source>
</evidence>
<dbReference type="InterPro" id="IPR009057">
    <property type="entry name" value="Homeodomain-like_sf"/>
</dbReference>
<dbReference type="SMART" id="SM00342">
    <property type="entry name" value="HTH_ARAC"/>
    <property type="match status" value="1"/>
</dbReference>
<accession>A0ABY4EHF8</accession>
<dbReference type="InterPro" id="IPR051552">
    <property type="entry name" value="HptR"/>
</dbReference>
<dbReference type="InterPro" id="IPR020449">
    <property type="entry name" value="Tscrpt_reg_AraC-type_HTH"/>
</dbReference>
<evidence type="ECO:0000256" key="7">
    <source>
        <dbReference type="ARBA" id="ARBA00023163"/>
    </source>
</evidence>
<sequence length="351" mass="40499">MMYKTIVVDDEKMIKRSISALIQSHSTGFTIVGEAKDGEEAFQLNEETAPHLIITDIRMPKMNGLSFIQKVKETNSKAKFIIISGYDKFEYAQTALRCGVVDFLLKPLKPDQFLQSLEKVREELEKEQEGAKSRSKWIWMVKSSAEQLAERVWLLEEKDSEAIIEDFHKEVFSHVDSPLLKNLYLDLLAHLKGELIKQNDSLTSFDAFNESEFSNEGEQMKLEVNNLCSRIMEEIKAARNIGHRNSILTAVKYIDTHFREESLSLQEVAGTIQMSPSYFSMEFKAEMGISYKQYITKLRINKAKELLNNPIYKTYEIAHSIGYGDYPHFTKTFKKYIGITPTQYRKRIGNS</sequence>
<keyword evidence="5" id="KW-0805">Transcription regulation</keyword>
<dbReference type="InterPro" id="IPR011006">
    <property type="entry name" value="CheY-like_superfamily"/>
</dbReference>
<organism evidence="11 12">
    <name type="scientific">Halobacillus salinarum</name>
    <dbReference type="NCBI Taxonomy" id="2932257"/>
    <lineage>
        <taxon>Bacteria</taxon>
        <taxon>Bacillati</taxon>
        <taxon>Bacillota</taxon>
        <taxon>Bacilli</taxon>
        <taxon>Bacillales</taxon>
        <taxon>Bacillaceae</taxon>
        <taxon>Halobacillus</taxon>
    </lineage>
</organism>
<feature type="domain" description="Response regulatory" evidence="10">
    <location>
        <begin position="4"/>
        <end position="121"/>
    </location>
</feature>